<reference evidence="1" key="1">
    <citation type="submission" date="2020-05" db="EMBL/GenBank/DDBJ databases">
        <authorList>
            <person name="Chiriac C."/>
            <person name="Salcher M."/>
            <person name="Ghai R."/>
            <person name="Kavagutti S V."/>
        </authorList>
    </citation>
    <scope>NUCLEOTIDE SEQUENCE</scope>
</reference>
<evidence type="ECO:0000313" key="1">
    <source>
        <dbReference type="EMBL" id="CAB5226382.1"/>
    </source>
</evidence>
<name>A0A6J7X6X9_9CAUD</name>
<sequence length="147" mass="16480">MNIPDSINELTVDSVSDPFAAKSYESTVSFSEIESRIRQITPPQYYKPLEEGLAFYKKDTAGINSINNLLHLYCEAMIKAIAESKISEDIKPEIVNTYKKNIISIIGNLTSLHTLTCTLNKGENIIDVLKFSYIILGYAIDIVKKSK</sequence>
<accession>A0A6J7X6X9</accession>
<gene>
    <name evidence="1" type="ORF">UFOVP760_158</name>
</gene>
<proteinExistence type="predicted"/>
<organism evidence="1">
    <name type="scientific">uncultured Caudovirales phage</name>
    <dbReference type="NCBI Taxonomy" id="2100421"/>
    <lineage>
        <taxon>Viruses</taxon>
        <taxon>Duplodnaviria</taxon>
        <taxon>Heunggongvirae</taxon>
        <taxon>Uroviricota</taxon>
        <taxon>Caudoviricetes</taxon>
        <taxon>Peduoviridae</taxon>
        <taxon>Maltschvirus</taxon>
        <taxon>Maltschvirus maltsch</taxon>
    </lineage>
</organism>
<dbReference type="EMBL" id="LR798360">
    <property type="protein sequence ID" value="CAB5226382.1"/>
    <property type="molecule type" value="Genomic_DNA"/>
</dbReference>
<protein>
    <submittedName>
        <fullName evidence="1">Uncharacterized protein</fullName>
    </submittedName>
</protein>